<dbReference type="EC" id="2.1.1.133" evidence="10"/>
<dbReference type="EMBL" id="JACHXR010000014">
    <property type="protein sequence ID" value="MBB3232628.1"/>
    <property type="molecule type" value="Genomic_DNA"/>
</dbReference>
<dbReference type="SUPFAM" id="SSF53790">
    <property type="entry name" value="Tetrapyrrole methylase"/>
    <property type="match status" value="1"/>
</dbReference>
<evidence type="ECO:0000256" key="8">
    <source>
        <dbReference type="SAM" id="MobiDB-lite"/>
    </source>
</evidence>
<dbReference type="InterPro" id="IPR035996">
    <property type="entry name" value="4pyrrol_Methylase_sf"/>
</dbReference>
<comment type="similarity">
    <text evidence="2 7">Belongs to the precorrin methyltransferase family.</text>
</comment>
<dbReference type="GO" id="GO:0046026">
    <property type="term" value="F:precorrin-4 C11-methyltransferase activity"/>
    <property type="evidence" value="ECO:0007669"/>
    <property type="project" value="UniProtKB-EC"/>
</dbReference>
<dbReference type="RefSeq" id="WP_183385064.1">
    <property type="nucleotide sequence ID" value="NZ_JACHXR010000014.1"/>
</dbReference>
<evidence type="ECO:0000256" key="6">
    <source>
        <dbReference type="ARBA" id="ARBA00022691"/>
    </source>
</evidence>
<evidence type="ECO:0000313" key="11">
    <source>
        <dbReference type="Proteomes" id="UP000518892"/>
    </source>
</evidence>
<evidence type="ECO:0000256" key="3">
    <source>
        <dbReference type="ARBA" id="ARBA00022573"/>
    </source>
</evidence>
<name>A0A7W5EWD5_9GAMM</name>
<comment type="caution">
    <text evidence="10">The sequence shown here is derived from an EMBL/GenBank/DDBJ whole genome shotgun (WGS) entry which is preliminary data.</text>
</comment>
<reference evidence="10 11" key="1">
    <citation type="submission" date="2020-08" db="EMBL/GenBank/DDBJ databases">
        <title>Genomic Encyclopedia of Type Strains, Phase III (KMG-III): the genomes of soil and plant-associated and newly described type strains.</title>
        <authorList>
            <person name="Whitman W."/>
        </authorList>
    </citation>
    <scope>NUCLEOTIDE SEQUENCE [LARGE SCALE GENOMIC DNA]</scope>
    <source>
        <strain evidence="10 11">CECT 7744</strain>
    </source>
</reference>
<dbReference type="PROSITE" id="PS00839">
    <property type="entry name" value="SUMT_1"/>
    <property type="match status" value="1"/>
</dbReference>
<dbReference type="Pfam" id="PF00590">
    <property type="entry name" value="TP_methylase"/>
    <property type="match status" value="1"/>
</dbReference>
<dbReference type="GO" id="GO:0009236">
    <property type="term" value="P:cobalamin biosynthetic process"/>
    <property type="evidence" value="ECO:0007669"/>
    <property type="project" value="UniProtKB-UniPathway"/>
</dbReference>
<comment type="pathway">
    <text evidence="1">Cofactor biosynthesis; adenosylcobalamin biosynthesis.</text>
</comment>
<evidence type="ECO:0000256" key="2">
    <source>
        <dbReference type="ARBA" id="ARBA00005879"/>
    </source>
</evidence>
<dbReference type="UniPathway" id="UPA00148"/>
<feature type="compositionally biased region" description="Basic and acidic residues" evidence="8">
    <location>
        <begin position="260"/>
        <end position="278"/>
    </location>
</feature>
<dbReference type="PANTHER" id="PTHR45790">
    <property type="entry name" value="SIROHEME SYNTHASE-RELATED"/>
    <property type="match status" value="1"/>
</dbReference>
<dbReference type="EC" id="2.1.1.271" evidence="10"/>
<sequence length="278" mass="29541">MTIHFIGAGPGAPDLLTLRGRDLIAASPVCLYAGSLVPEAILAHCPAGARIVNTAPLSLDAIIDEMARAQAAGQDVARLHSGDLSVWSAMAEQLRRLRALGIPYAITPGVPAFAAAAATLGQELTLPGVAQSVVLTRTPGRASAMPDGEMLANFARTGATLAIHLSIHNLERVVAELAPCYGDDCPVAIVWRASWPDQKVIRGRLDNIAARLDPAMNRTALILVGPALASEDFDDSCLYAIGYDRRFRPQSADSPFAQIEGERGEWPSEERGEERDTS</sequence>
<dbReference type="InterPro" id="IPR000878">
    <property type="entry name" value="4pyrrol_Mease"/>
</dbReference>
<dbReference type="InterPro" id="IPR006362">
    <property type="entry name" value="Cbl_synth_CobM/CibF"/>
</dbReference>
<proteinExistence type="inferred from homology"/>
<dbReference type="Gene3D" id="3.30.950.10">
    <property type="entry name" value="Methyltransferase, Cobalt-precorrin-4 Transmethylase, Domain 2"/>
    <property type="match status" value="1"/>
</dbReference>
<keyword evidence="4 7" id="KW-0489">Methyltransferase</keyword>
<dbReference type="InterPro" id="IPR050161">
    <property type="entry name" value="Siro_Cobalamin_biosynth"/>
</dbReference>
<evidence type="ECO:0000256" key="5">
    <source>
        <dbReference type="ARBA" id="ARBA00022679"/>
    </source>
</evidence>
<dbReference type="Gene3D" id="3.40.1010.10">
    <property type="entry name" value="Cobalt-precorrin-4 Transmethylase, Domain 1"/>
    <property type="match status" value="1"/>
</dbReference>
<dbReference type="GO" id="GO:0032259">
    <property type="term" value="P:methylation"/>
    <property type="evidence" value="ECO:0007669"/>
    <property type="project" value="UniProtKB-KW"/>
</dbReference>
<evidence type="ECO:0000256" key="1">
    <source>
        <dbReference type="ARBA" id="ARBA00004953"/>
    </source>
</evidence>
<keyword evidence="3" id="KW-0169">Cobalamin biosynthesis</keyword>
<dbReference type="PROSITE" id="PS00840">
    <property type="entry name" value="SUMT_2"/>
    <property type="match status" value="1"/>
</dbReference>
<dbReference type="AlphaFoldDB" id="A0A7W5EWD5"/>
<keyword evidence="5 7" id="KW-0808">Transferase</keyword>
<feature type="domain" description="Tetrapyrrole methylase" evidence="9">
    <location>
        <begin position="2"/>
        <end position="208"/>
    </location>
</feature>
<dbReference type="CDD" id="cd11641">
    <property type="entry name" value="Precorrin-4_C11-MT"/>
    <property type="match status" value="1"/>
</dbReference>
<dbReference type="Proteomes" id="UP000518892">
    <property type="component" value="Unassembled WGS sequence"/>
</dbReference>
<dbReference type="NCBIfam" id="TIGR01465">
    <property type="entry name" value="cobM_cbiF"/>
    <property type="match status" value="1"/>
</dbReference>
<dbReference type="PANTHER" id="PTHR45790:SF4">
    <property type="entry name" value="COBALT-PRECORRIN-4 C(11)-METHYLTRANSFERASE"/>
    <property type="match status" value="1"/>
</dbReference>
<feature type="region of interest" description="Disordered" evidence="8">
    <location>
        <begin position="252"/>
        <end position="278"/>
    </location>
</feature>
<accession>A0A7W5EWD5</accession>
<evidence type="ECO:0000256" key="4">
    <source>
        <dbReference type="ARBA" id="ARBA00022603"/>
    </source>
</evidence>
<gene>
    <name evidence="10" type="ORF">FHR97_003501</name>
</gene>
<evidence type="ECO:0000256" key="7">
    <source>
        <dbReference type="RuleBase" id="RU003960"/>
    </source>
</evidence>
<evidence type="ECO:0000259" key="9">
    <source>
        <dbReference type="Pfam" id="PF00590"/>
    </source>
</evidence>
<keyword evidence="11" id="KW-1185">Reference proteome</keyword>
<protein>
    <submittedName>
        <fullName evidence="10">Precorrin-4/cobalt-precorrin-4 C11-methyltransferase</fullName>
        <ecNumber evidence="10">2.1.1.133</ecNumber>
        <ecNumber evidence="10">2.1.1.271</ecNumber>
    </submittedName>
</protein>
<dbReference type="InterPro" id="IPR014777">
    <property type="entry name" value="4pyrrole_Mease_sub1"/>
</dbReference>
<dbReference type="InterPro" id="IPR014776">
    <property type="entry name" value="4pyrrole_Mease_sub2"/>
</dbReference>
<dbReference type="InterPro" id="IPR003043">
    <property type="entry name" value="Uropor_MeTrfase_CS"/>
</dbReference>
<evidence type="ECO:0000313" key="10">
    <source>
        <dbReference type="EMBL" id="MBB3232628.1"/>
    </source>
</evidence>
<organism evidence="10 11">
    <name type="scientific">Halomonas stenophila</name>
    <dbReference type="NCBI Taxonomy" id="795312"/>
    <lineage>
        <taxon>Bacteria</taxon>
        <taxon>Pseudomonadati</taxon>
        <taxon>Pseudomonadota</taxon>
        <taxon>Gammaproteobacteria</taxon>
        <taxon>Oceanospirillales</taxon>
        <taxon>Halomonadaceae</taxon>
        <taxon>Halomonas</taxon>
    </lineage>
</organism>
<keyword evidence="6" id="KW-0949">S-adenosyl-L-methionine</keyword>